<gene>
    <name evidence="14" type="ORF">g.18165</name>
    <name evidence="13" type="ORF">g.18166</name>
</gene>
<evidence type="ECO:0000259" key="12">
    <source>
        <dbReference type="PROSITE" id="PS50846"/>
    </source>
</evidence>
<dbReference type="FunFam" id="3.30.70.100:FF:000008">
    <property type="entry name" value="Copper transport protein ATOX1"/>
    <property type="match status" value="1"/>
</dbReference>
<dbReference type="Pfam" id="PF00403">
    <property type="entry name" value="HMA"/>
    <property type="match status" value="1"/>
</dbReference>
<evidence type="ECO:0000256" key="7">
    <source>
        <dbReference type="ARBA" id="ARBA00037651"/>
    </source>
</evidence>
<dbReference type="InterPro" id="IPR006121">
    <property type="entry name" value="HMA_dom"/>
</dbReference>
<keyword evidence="3" id="KW-0187">Copper transport</keyword>
<organism evidence="13">
    <name type="scientific">Homalodisca liturata</name>
    <dbReference type="NCBI Taxonomy" id="320908"/>
    <lineage>
        <taxon>Eukaryota</taxon>
        <taxon>Metazoa</taxon>
        <taxon>Ecdysozoa</taxon>
        <taxon>Arthropoda</taxon>
        <taxon>Hexapoda</taxon>
        <taxon>Insecta</taxon>
        <taxon>Pterygota</taxon>
        <taxon>Neoptera</taxon>
        <taxon>Paraneoptera</taxon>
        <taxon>Hemiptera</taxon>
        <taxon>Auchenorrhyncha</taxon>
        <taxon>Membracoidea</taxon>
        <taxon>Cicadellidae</taxon>
        <taxon>Cicadellinae</taxon>
        <taxon>Proconiini</taxon>
        <taxon>Homalodisca</taxon>
    </lineage>
</organism>
<evidence type="ECO:0000256" key="3">
    <source>
        <dbReference type="ARBA" id="ARBA00022796"/>
    </source>
</evidence>
<dbReference type="GO" id="GO:0005829">
    <property type="term" value="C:cytosol"/>
    <property type="evidence" value="ECO:0007669"/>
    <property type="project" value="TreeGrafter"/>
</dbReference>
<dbReference type="Gene3D" id="3.30.70.100">
    <property type="match status" value="1"/>
</dbReference>
<feature type="domain" description="HMA" evidence="12">
    <location>
        <begin position="30"/>
        <end position="95"/>
    </location>
</feature>
<dbReference type="InterPro" id="IPR036163">
    <property type="entry name" value="HMA_dom_sf"/>
</dbReference>
<keyword evidence="4" id="KW-0186">Copper</keyword>
<evidence type="ECO:0000256" key="11">
    <source>
        <dbReference type="ARBA" id="ARBA00046351"/>
    </source>
</evidence>
<dbReference type="GO" id="GO:0046872">
    <property type="term" value="F:metal ion binding"/>
    <property type="evidence" value="ECO:0007669"/>
    <property type="project" value="UniProtKB-KW"/>
</dbReference>
<dbReference type="GO" id="GO:0006825">
    <property type="term" value="P:copper ion transport"/>
    <property type="evidence" value="ECO:0007669"/>
    <property type="project" value="UniProtKB-KW"/>
</dbReference>
<dbReference type="AlphaFoldDB" id="A0A1B6J8I2"/>
<evidence type="ECO:0000256" key="9">
    <source>
        <dbReference type="ARBA" id="ARBA00040962"/>
    </source>
</evidence>
<keyword evidence="6" id="KW-0143">Chaperone</keyword>
<dbReference type="SUPFAM" id="SSF55008">
    <property type="entry name" value="HMA, heavy metal-associated domain"/>
    <property type="match status" value="1"/>
</dbReference>
<accession>A0A1B6J8I2</accession>
<dbReference type="PANTHER" id="PTHR46365">
    <property type="entry name" value="COPPER TRANSPORT PROTEIN ATOX1"/>
    <property type="match status" value="1"/>
</dbReference>
<comment type="subunit">
    <text evidence="11">Homodimer. Interacts with ATP7B. Interacts with ATP7A. Interacts (via dimer form) with SLC31A1 (via C-terminal domain); this interaction improves ATOX1 stability and controls intracellular Cu(I) levels.</text>
</comment>
<reference evidence="13" key="1">
    <citation type="submission" date="2015-11" db="EMBL/GenBank/DDBJ databases">
        <title>De novo transcriptome assembly of four potential Pierce s Disease insect vectors from Arizona vineyards.</title>
        <authorList>
            <person name="Tassone E.E."/>
        </authorList>
    </citation>
    <scope>NUCLEOTIDE SEQUENCE</scope>
</reference>
<evidence type="ECO:0000256" key="6">
    <source>
        <dbReference type="ARBA" id="ARBA00023186"/>
    </source>
</evidence>
<comment type="function">
    <text evidence="7">Binds and deliver cytosolic copper to the copper ATPase proteins. May be important in cellular antioxidant defense.</text>
</comment>
<dbReference type="EMBL" id="GECU01008171">
    <property type="protein sequence ID" value="JAS99535.1"/>
    <property type="molecule type" value="Transcribed_RNA"/>
</dbReference>
<protein>
    <recommendedName>
        <fullName evidence="9">Copper transport protein ATOX1</fullName>
    </recommendedName>
    <alternativeName>
        <fullName evidence="10">Metal transport protein ATX1</fullName>
    </alternativeName>
</protein>
<keyword evidence="2" id="KW-0479">Metal-binding</keyword>
<proteinExistence type="inferred from homology"/>
<comment type="similarity">
    <text evidence="8">Belongs to the ATX1 family.</text>
</comment>
<dbReference type="GO" id="GO:0016531">
    <property type="term" value="F:copper chaperone activity"/>
    <property type="evidence" value="ECO:0007669"/>
    <property type="project" value="TreeGrafter"/>
</dbReference>
<name>A0A1B6J8I2_9HEMI</name>
<evidence type="ECO:0000256" key="5">
    <source>
        <dbReference type="ARBA" id="ARBA00023065"/>
    </source>
</evidence>
<dbReference type="CDD" id="cd00371">
    <property type="entry name" value="HMA"/>
    <property type="match status" value="1"/>
</dbReference>
<keyword evidence="1" id="KW-0813">Transport</keyword>
<dbReference type="PROSITE" id="PS50846">
    <property type="entry name" value="HMA_2"/>
    <property type="match status" value="1"/>
</dbReference>
<keyword evidence="5" id="KW-0406">Ion transport</keyword>
<evidence type="ECO:0000313" key="13">
    <source>
        <dbReference type="EMBL" id="JAS95501.1"/>
    </source>
</evidence>
<evidence type="ECO:0000256" key="4">
    <source>
        <dbReference type="ARBA" id="ARBA00023008"/>
    </source>
</evidence>
<dbReference type="PANTHER" id="PTHR46365:SF1">
    <property type="entry name" value="COPPER TRANSPORT PROTEIN ATOX1"/>
    <property type="match status" value="1"/>
</dbReference>
<evidence type="ECO:0000256" key="1">
    <source>
        <dbReference type="ARBA" id="ARBA00022448"/>
    </source>
</evidence>
<dbReference type="EMBL" id="GECU01012205">
    <property type="protein sequence ID" value="JAS95501.1"/>
    <property type="molecule type" value="Transcribed_RNA"/>
</dbReference>
<sequence length="101" mass="10998">MVGSGSGNVFQDFIASVLTYFYTREINMAAKVHLFKVEMTCEGCSGAVERVLNKLKGKGVEDVEIDLKEKQVAVTSSLGSEELLEVIKKTGKTTSYIGEKS</sequence>
<evidence type="ECO:0000256" key="8">
    <source>
        <dbReference type="ARBA" id="ARBA00038171"/>
    </source>
</evidence>
<dbReference type="InterPro" id="IPR051881">
    <property type="entry name" value="Copper_transport_ATOX1-like"/>
</dbReference>
<evidence type="ECO:0000256" key="2">
    <source>
        <dbReference type="ARBA" id="ARBA00022723"/>
    </source>
</evidence>
<evidence type="ECO:0000313" key="14">
    <source>
        <dbReference type="EMBL" id="JAS99535.1"/>
    </source>
</evidence>
<evidence type="ECO:0000256" key="10">
    <source>
        <dbReference type="ARBA" id="ARBA00043201"/>
    </source>
</evidence>